<dbReference type="OrthoDB" id="67652at2"/>
<gene>
    <name evidence="1" type="ORF">F3059_06020</name>
</gene>
<evidence type="ECO:0000313" key="2">
    <source>
        <dbReference type="Proteomes" id="UP000435357"/>
    </source>
</evidence>
<keyword evidence="2" id="KW-1185">Reference proteome</keyword>
<dbReference type="EMBL" id="WACR01000004">
    <property type="protein sequence ID" value="KAB1064907.1"/>
    <property type="molecule type" value="Genomic_DNA"/>
</dbReference>
<dbReference type="Proteomes" id="UP000435357">
    <property type="component" value="Unassembled WGS sequence"/>
</dbReference>
<proteinExistence type="predicted"/>
<dbReference type="SUPFAM" id="SSF141571">
    <property type="entry name" value="Pentapeptide repeat-like"/>
    <property type="match status" value="1"/>
</dbReference>
<accession>A0A6N6M5K7</accession>
<name>A0A6N6M5K7_9FLAO</name>
<evidence type="ECO:0000313" key="1">
    <source>
        <dbReference type="EMBL" id="KAB1064907.1"/>
    </source>
</evidence>
<dbReference type="Gene3D" id="2.160.20.80">
    <property type="entry name" value="E3 ubiquitin-protein ligase SopA"/>
    <property type="match status" value="1"/>
</dbReference>
<dbReference type="PANTHER" id="PTHR42999">
    <property type="entry name" value="ANTIBIOTIC RESISTANCE PROTEIN MCBG"/>
    <property type="match status" value="1"/>
</dbReference>
<dbReference type="InterPro" id="IPR001646">
    <property type="entry name" value="5peptide_repeat"/>
</dbReference>
<dbReference type="AlphaFoldDB" id="A0A6N6M5K7"/>
<reference evidence="1 2" key="1">
    <citation type="submission" date="2019-09" db="EMBL/GenBank/DDBJ databases">
        <title>Genomes of Cryomorphaceae.</title>
        <authorList>
            <person name="Bowman J.P."/>
        </authorList>
    </citation>
    <scope>NUCLEOTIDE SEQUENCE [LARGE SCALE GENOMIC DNA]</scope>
    <source>
        <strain evidence="1 2">KCTC 52047</strain>
    </source>
</reference>
<dbReference type="InterPro" id="IPR052949">
    <property type="entry name" value="PA_immunity-related"/>
</dbReference>
<sequence>MKYIEGEVFEGTDFSNQFLEKAEYEFCTFTNCNFSHTDLSGSKFIECSFTDCNFSNAVLKNASFQDLTFSKCKMLGLHFEDCNKFGFAADLENCQLDHSSFFKMNLSQSTFRNCRLHGSDFTEAELTKTVLTNSDLLNAVFDHTNLELADLRESVNYSIDPEQNKLNGAVFSLSQVGGLLEKYQIKIEQG</sequence>
<dbReference type="Pfam" id="PF13599">
    <property type="entry name" value="Pentapeptide_4"/>
    <property type="match status" value="1"/>
</dbReference>
<comment type="caution">
    <text evidence="1">The sequence shown here is derived from an EMBL/GenBank/DDBJ whole genome shotgun (WGS) entry which is preliminary data.</text>
</comment>
<dbReference type="PANTHER" id="PTHR42999:SF1">
    <property type="entry name" value="PENTAPEPTIDE REPEAT-CONTAINING PROTEIN"/>
    <property type="match status" value="1"/>
</dbReference>
<organism evidence="1 2">
    <name type="scientific">Salibacter halophilus</name>
    <dbReference type="NCBI Taxonomy" id="1803916"/>
    <lineage>
        <taxon>Bacteria</taxon>
        <taxon>Pseudomonadati</taxon>
        <taxon>Bacteroidota</taxon>
        <taxon>Flavobacteriia</taxon>
        <taxon>Flavobacteriales</taxon>
        <taxon>Salibacteraceae</taxon>
        <taxon>Salibacter</taxon>
    </lineage>
</organism>
<dbReference type="RefSeq" id="WP_151167227.1">
    <property type="nucleotide sequence ID" value="NZ_WACR01000004.1"/>
</dbReference>
<protein>
    <submittedName>
        <fullName evidence="1">Pentapeptide repeat-containing protein</fullName>
    </submittedName>
</protein>